<accession>A0A8H5GY61</accession>
<gene>
    <name evidence="3" type="ORF">D9757_009771</name>
</gene>
<feature type="compositionally biased region" description="Low complexity" evidence="1">
    <location>
        <begin position="427"/>
        <end position="440"/>
    </location>
</feature>
<dbReference type="Pfam" id="PF07714">
    <property type="entry name" value="PK_Tyr_Ser-Thr"/>
    <property type="match status" value="1"/>
</dbReference>
<comment type="caution">
    <text evidence="3">The sequence shown here is derived from an EMBL/GenBank/DDBJ whole genome shotgun (WGS) entry which is preliminary data.</text>
</comment>
<sequence>MPHSSTSSRWKRLFHVSTKSKARESEPWGSRESAIASTSASDSHRTPKPFHISKPKPTRPLLSTSMWASATSSKYKSVSNFPPIGSSEDRHLLFPTDVPSAQYKSTAAYSSSTLISSAEEKPMASSALGRSRPSVDCSCDSSSAVGASLASLASLAHPHDLQVPPQRVPVISFRSPLRKRSPPRANTAPPVLMSPERIVVLATMDAESYIIVELVATTSPSIVRECLLAKLNICDPLDQGRFLIYQTEIGASATSEALSDNELSERLSTLGDDRGTLKFLISHLSVNVHDHSPILLKRGSKSPDERIILVTADSERYITVPIAEAKTPKYITEWIFTKASEPILQFTIFDKKDQMKVSIYEMEIGAGAPPCEAISERKLFELCKACGDAKGTLKFLVVPSQPVLLDPLSPPKLLRPVNQPLPQLGHSESYSSSSVSSSESVYHDAGQDNAEMVDTPQAVHTEQVNPVIIVSSPRPSNKATVKSPIRLLPTPPASQKVVSNPPPSTPLPRKKFSQSDTELERNDLLRHRDFSHTLPELPLPNPFSQPHVPELFSDDALQYLSRSPRGGMWMQPGPKRPENRREAALSGSISNIRRGFLAGEGSGRNWLQQNINAYYKYDKGLVQELANFFQEELDSLLSSATSDLSKYQERCLQALLYISKSHFILPSSFILKNIQKTGSNSIAGGGFSDIWQGLLGEQCVCLKVLRLTVEPDEDKRGRIRKQFCNEALLWRQLKHPNILTLLGVNIDLFYPSFCLISPWMVNRDIVTYLKRNPEHNRHNVLLEIANGLSYLHSREPSVVHGDIRGANILVTNNLRCCLADFGLARVAAQTQAWSNATSTPKGAVRWMAPELFSSDNSKEYDCSRDIYAFGCTIIEVVYLFLFICRVTLTVLPFPAEQILSLKIPFPDLTDYEVLFSVAEKGTQPGRPQNVWCPDPIWELTTRCLARNPNDRPSAQKVYEDLYDMHHEKHS</sequence>
<keyword evidence="4" id="KW-1185">Reference proteome</keyword>
<evidence type="ECO:0000313" key="4">
    <source>
        <dbReference type="Proteomes" id="UP000518752"/>
    </source>
</evidence>
<organism evidence="3 4">
    <name type="scientific">Collybiopsis confluens</name>
    <dbReference type="NCBI Taxonomy" id="2823264"/>
    <lineage>
        <taxon>Eukaryota</taxon>
        <taxon>Fungi</taxon>
        <taxon>Dikarya</taxon>
        <taxon>Basidiomycota</taxon>
        <taxon>Agaricomycotina</taxon>
        <taxon>Agaricomycetes</taxon>
        <taxon>Agaricomycetidae</taxon>
        <taxon>Agaricales</taxon>
        <taxon>Marasmiineae</taxon>
        <taxon>Omphalotaceae</taxon>
        <taxon>Collybiopsis</taxon>
    </lineage>
</organism>
<evidence type="ECO:0000259" key="2">
    <source>
        <dbReference type="PROSITE" id="PS50011"/>
    </source>
</evidence>
<name>A0A8H5GY61_9AGAR</name>
<feature type="region of interest" description="Disordered" evidence="1">
    <location>
        <begin position="488"/>
        <end position="519"/>
    </location>
</feature>
<dbReference type="GO" id="GO:0005524">
    <property type="term" value="F:ATP binding"/>
    <property type="evidence" value="ECO:0007669"/>
    <property type="project" value="InterPro"/>
</dbReference>
<dbReference type="EMBL" id="JAACJN010000106">
    <property type="protein sequence ID" value="KAF5373399.1"/>
    <property type="molecule type" value="Genomic_DNA"/>
</dbReference>
<protein>
    <recommendedName>
        <fullName evidence="2">Protein kinase domain-containing protein</fullName>
    </recommendedName>
</protein>
<feature type="region of interest" description="Disordered" evidence="1">
    <location>
        <begin position="416"/>
        <end position="444"/>
    </location>
</feature>
<dbReference type="Proteomes" id="UP000518752">
    <property type="component" value="Unassembled WGS sequence"/>
</dbReference>
<dbReference type="PANTHER" id="PTHR44329:SF214">
    <property type="entry name" value="PROTEIN KINASE DOMAIN-CONTAINING PROTEIN"/>
    <property type="match status" value="1"/>
</dbReference>
<dbReference type="Gene3D" id="1.10.510.10">
    <property type="entry name" value="Transferase(Phosphotransferase) domain 1"/>
    <property type="match status" value="2"/>
</dbReference>
<feature type="region of interest" description="Disordered" evidence="1">
    <location>
        <begin position="16"/>
        <end position="58"/>
    </location>
</feature>
<proteinExistence type="predicted"/>
<dbReference type="InterPro" id="IPR000719">
    <property type="entry name" value="Prot_kinase_dom"/>
</dbReference>
<dbReference type="InterPro" id="IPR051681">
    <property type="entry name" value="Ser/Thr_Kinases-Pseudokinases"/>
</dbReference>
<dbReference type="AlphaFoldDB" id="A0A8H5GY61"/>
<feature type="domain" description="Protein kinase" evidence="2">
    <location>
        <begin position="676"/>
        <end position="970"/>
    </location>
</feature>
<dbReference type="PROSITE" id="PS00109">
    <property type="entry name" value="PROTEIN_KINASE_TYR"/>
    <property type="match status" value="1"/>
</dbReference>
<evidence type="ECO:0000313" key="3">
    <source>
        <dbReference type="EMBL" id="KAF5373399.1"/>
    </source>
</evidence>
<dbReference type="PANTHER" id="PTHR44329">
    <property type="entry name" value="SERINE/THREONINE-PROTEIN KINASE TNNI3K-RELATED"/>
    <property type="match status" value="1"/>
</dbReference>
<dbReference type="InterPro" id="IPR008266">
    <property type="entry name" value="Tyr_kinase_AS"/>
</dbReference>
<dbReference type="GO" id="GO:0004674">
    <property type="term" value="F:protein serine/threonine kinase activity"/>
    <property type="evidence" value="ECO:0007669"/>
    <property type="project" value="TreeGrafter"/>
</dbReference>
<evidence type="ECO:0000256" key="1">
    <source>
        <dbReference type="SAM" id="MobiDB-lite"/>
    </source>
</evidence>
<dbReference type="OrthoDB" id="346907at2759"/>
<dbReference type="PROSITE" id="PS50011">
    <property type="entry name" value="PROTEIN_KINASE_DOM"/>
    <property type="match status" value="1"/>
</dbReference>
<dbReference type="SUPFAM" id="SSF56112">
    <property type="entry name" value="Protein kinase-like (PK-like)"/>
    <property type="match status" value="1"/>
</dbReference>
<feature type="compositionally biased region" description="Basic residues" evidence="1">
    <location>
        <begin position="46"/>
        <end position="57"/>
    </location>
</feature>
<dbReference type="InterPro" id="IPR011009">
    <property type="entry name" value="Kinase-like_dom_sf"/>
</dbReference>
<reference evidence="3 4" key="1">
    <citation type="journal article" date="2020" name="ISME J.">
        <title>Uncovering the hidden diversity of litter-decomposition mechanisms in mushroom-forming fungi.</title>
        <authorList>
            <person name="Floudas D."/>
            <person name="Bentzer J."/>
            <person name="Ahren D."/>
            <person name="Johansson T."/>
            <person name="Persson P."/>
            <person name="Tunlid A."/>
        </authorList>
    </citation>
    <scope>NUCLEOTIDE SEQUENCE [LARGE SCALE GENOMIC DNA]</scope>
    <source>
        <strain evidence="3 4">CBS 406.79</strain>
    </source>
</reference>
<dbReference type="InterPro" id="IPR001245">
    <property type="entry name" value="Ser-Thr/Tyr_kinase_cat_dom"/>
</dbReference>